<feature type="region of interest" description="Disordered" evidence="1">
    <location>
        <begin position="1"/>
        <end position="25"/>
    </location>
</feature>
<organism evidence="2 3">
    <name type="scientific">Melipona quadrifasciata</name>
    <dbReference type="NCBI Taxonomy" id="166423"/>
    <lineage>
        <taxon>Eukaryota</taxon>
        <taxon>Metazoa</taxon>
        <taxon>Ecdysozoa</taxon>
        <taxon>Arthropoda</taxon>
        <taxon>Hexapoda</taxon>
        <taxon>Insecta</taxon>
        <taxon>Pterygota</taxon>
        <taxon>Neoptera</taxon>
        <taxon>Endopterygota</taxon>
        <taxon>Hymenoptera</taxon>
        <taxon>Apocrita</taxon>
        <taxon>Aculeata</taxon>
        <taxon>Apoidea</taxon>
        <taxon>Anthophila</taxon>
        <taxon>Apidae</taxon>
        <taxon>Melipona</taxon>
    </lineage>
</organism>
<dbReference type="Proteomes" id="UP000053105">
    <property type="component" value="Unassembled WGS sequence"/>
</dbReference>
<keyword evidence="3" id="KW-1185">Reference proteome</keyword>
<dbReference type="EMBL" id="KQ435789">
    <property type="protein sequence ID" value="KOX74419.1"/>
    <property type="molecule type" value="Genomic_DNA"/>
</dbReference>
<evidence type="ECO:0000256" key="1">
    <source>
        <dbReference type="SAM" id="MobiDB-lite"/>
    </source>
</evidence>
<dbReference type="AlphaFoldDB" id="A0A0M9A2D9"/>
<evidence type="ECO:0000313" key="2">
    <source>
        <dbReference type="EMBL" id="KOX74419.1"/>
    </source>
</evidence>
<sequence>MRIARTQKWNSKVQRSGEPFHQRDQQLGSYTFRHWKLDNPQSNERVIYRSGLGVPRLRIRLGDPLEVEAIGPEKANTPQRRSRRHTKEFNTQSIVLSAITSRNIGANIKEVTLPTRNSNYEELKTQCSSPY</sequence>
<accession>A0A0M9A2D9</accession>
<protein>
    <submittedName>
        <fullName evidence="2">Uncharacterized protein</fullName>
    </submittedName>
</protein>
<proteinExistence type="predicted"/>
<gene>
    <name evidence="2" type="ORF">WN51_00402</name>
</gene>
<name>A0A0M9A2D9_9HYME</name>
<reference evidence="2 3" key="1">
    <citation type="submission" date="2015-07" db="EMBL/GenBank/DDBJ databases">
        <title>The genome of Melipona quadrifasciata.</title>
        <authorList>
            <person name="Pan H."/>
            <person name="Kapheim K."/>
        </authorList>
    </citation>
    <scope>NUCLEOTIDE SEQUENCE [LARGE SCALE GENOMIC DNA]</scope>
    <source>
        <strain evidence="2">0111107301</strain>
        <tissue evidence="2">Whole body</tissue>
    </source>
</reference>
<evidence type="ECO:0000313" key="3">
    <source>
        <dbReference type="Proteomes" id="UP000053105"/>
    </source>
</evidence>